<gene>
    <name evidence="2" type="ORF">V6N11_016624</name>
</gene>
<proteinExistence type="predicted"/>
<feature type="compositionally biased region" description="Basic and acidic residues" evidence="1">
    <location>
        <begin position="96"/>
        <end position="118"/>
    </location>
</feature>
<organism evidence="2 3">
    <name type="scientific">Hibiscus sabdariffa</name>
    <name type="common">roselle</name>
    <dbReference type="NCBI Taxonomy" id="183260"/>
    <lineage>
        <taxon>Eukaryota</taxon>
        <taxon>Viridiplantae</taxon>
        <taxon>Streptophyta</taxon>
        <taxon>Embryophyta</taxon>
        <taxon>Tracheophyta</taxon>
        <taxon>Spermatophyta</taxon>
        <taxon>Magnoliopsida</taxon>
        <taxon>eudicotyledons</taxon>
        <taxon>Gunneridae</taxon>
        <taxon>Pentapetalae</taxon>
        <taxon>rosids</taxon>
        <taxon>malvids</taxon>
        <taxon>Malvales</taxon>
        <taxon>Malvaceae</taxon>
        <taxon>Malvoideae</taxon>
        <taxon>Hibiscus</taxon>
    </lineage>
</organism>
<name>A0ABR2TWA2_9ROSI</name>
<evidence type="ECO:0000313" key="3">
    <source>
        <dbReference type="Proteomes" id="UP001396334"/>
    </source>
</evidence>
<evidence type="ECO:0000313" key="2">
    <source>
        <dbReference type="EMBL" id="KAK9041527.1"/>
    </source>
</evidence>
<feature type="compositionally biased region" description="Low complexity" evidence="1">
    <location>
        <begin position="119"/>
        <end position="134"/>
    </location>
</feature>
<feature type="region of interest" description="Disordered" evidence="1">
    <location>
        <begin position="92"/>
        <end position="134"/>
    </location>
</feature>
<accession>A0ABR2TWA2</accession>
<comment type="caution">
    <text evidence="2">The sequence shown here is derived from an EMBL/GenBank/DDBJ whole genome shotgun (WGS) entry which is preliminary data.</text>
</comment>
<dbReference type="Proteomes" id="UP001396334">
    <property type="component" value="Unassembled WGS sequence"/>
</dbReference>
<protein>
    <submittedName>
        <fullName evidence="2">Uncharacterized protein</fullName>
    </submittedName>
</protein>
<dbReference type="EMBL" id="JBBPBN010000004">
    <property type="protein sequence ID" value="KAK9041527.1"/>
    <property type="molecule type" value="Genomic_DNA"/>
</dbReference>
<reference evidence="2 3" key="1">
    <citation type="journal article" date="2024" name="G3 (Bethesda)">
        <title>Genome assembly of Hibiscus sabdariffa L. provides insights into metabolisms of medicinal natural products.</title>
        <authorList>
            <person name="Kim T."/>
        </authorList>
    </citation>
    <scope>NUCLEOTIDE SEQUENCE [LARGE SCALE GENOMIC DNA]</scope>
    <source>
        <strain evidence="2">TK-2024</strain>
        <tissue evidence="2">Old leaves</tissue>
    </source>
</reference>
<keyword evidence="3" id="KW-1185">Reference proteome</keyword>
<feature type="compositionally biased region" description="Basic and acidic residues" evidence="1">
    <location>
        <begin position="22"/>
        <end position="37"/>
    </location>
</feature>
<evidence type="ECO:0000256" key="1">
    <source>
        <dbReference type="SAM" id="MobiDB-lite"/>
    </source>
</evidence>
<feature type="compositionally biased region" description="Polar residues" evidence="1">
    <location>
        <begin position="1"/>
        <end position="18"/>
    </location>
</feature>
<feature type="region of interest" description="Disordered" evidence="1">
    <location>
        <begin position="1"/>
        <end position="64"/>
    </location>
</feature>
<feature type="compositionally biased region" description="Basic and acidic residues" evidence="1">
    <location>
        <begin position="45"/>
        <end position="59"/>
    </location>
</feature>
<sequence>MDSNLNHNRTPKIVNSPSEILGDQKEIAERNVGENKHPRSPIWKSVDEEHRVEQGEDKFYSSSDQEENWNKAEMVFFPKLVLKKTTKKRYGSLKQIQDKSISEKERKRMDRAARKEKQLSSGGEASELSGRSLSESNLVHQKEILTKRAKKALAWGRD</sequence>